<dbReference type="Proteomes" id="UP001497623">
    <property type="component" value="Unassembled WGS sequence"/>
</dbReference>
<dbReference type="AlphaFoldDB" id="A0AAV2SP02"/>
<keyword evidence="1" id="KW-0472">Membrane</keyword>
<evidence type="ECO:0008006" key="4">
    <source>
        <dbReference type="Google" id="ProtNLM"/>
    </source>
</evidence>
<evidence type="ECO:0000313" key="3">
    <source>
        <dbReference type="Proteomes" id="UP001497623"/>
    </source>
</evidence>
<name>A0AAV2SP02_MEGNR</name>
<reference evidence="2 3" key="1">
    <citation type="submission" date="2024-05" db="EMBL/GenBank/DDBJ databases">
        <authorList>
            <person name="Wallberg A."/>
        </authorList>
    </citation>
    <scope>NUCLEOTIDE SEQUENCE [LARGE SCALE GENOMIC DNA]</scope>
</reference>
<dbReference type="PROSITE" id="PS51257">
    <property type="entry name" value="PROKAR_LIPOPROTEIN"/>
    <property type="match status" value="1"/>
</dbReference>
<keyword evidence="1" id="KW-0812">Transmembrane</keyword>
<gene>
    <name evidence="2" type="ORF">MNOR_LOCUS39920</name>
</gene>
<evidence type="ECO:0000313" key="2">
    <source>
        <dbReference type="EMBL" id="CAL4233255.1"/>
    </source>
</evidence>
<dbReference type="EMBL" id="CAXKWB010111530">
    <property type="protein sequence ID" value="CAL4233255.1"/>
    <property type="molecule type" value="Genomic_DNA"/>
</dbReference>
<proteinExistence type="predicted"/>
<feature type="transmembrane region" description="Helical" evidence="1">
    <location>
        <begin position="83"/>
        <end position="106"/>
    </location>
</feature>
<protein>
    <recommendedName>
        <fullName evidence="4">Transmembrane protein</fullName>
    </recommendedName>
</protein>
<keyword evidence="1" id="KW-1133">Transmembrane helix</keyword>
<evidence type="ECO:0000256" key="1">
    <source>
        <dbReference type="SAM" id="Phobius"/>
    </source>
</evidence>
<keyword evidence="3" id="KW-1185">Reference proteome</keyword>
<comment type="caution">
    <text evidence="2">The sequence shown here is derived from an EMBL/GenBank/DDBJ whole genome shotgun (WGS) entry which is preliminary data.</text>
</comment>
<organism evidence="2 3">
    <name type="scientific">Meganyctiphanes norvegica</name>
    <name type="common">Northern krill</name>
    <name type="synonym">Thysanopoda norvegica</name>
    <dbReference type="NCBI Taxonomy" id="48144"/>
    <lineage>
        <taxon>Eukaryota</taxon>
        <taxon>Metazoa</taxon>
        <taxon>Ecdysozoa</taxon>
        <taxon>Arthropoda</taxon>
        <taxon>Crustacea</taxon>
        <taxon>Multicrustacea</taxon>
        <taxon>Malacostraca</taxon>
        <taxon>Eumalacostraca</taxon>
        <taxon>Eucarida</taxon>
        <taxon>Euphausiacea</taxon>
        <taxon>Euphausiidae</taxon>
        <taxon>Meganyctiphanes</taxon>
    </lineage>
</organism>
<feature type="non-terminal residue" evidence="2">
    <location>
        <position position="107"/>
    </location>
</feature>
<accession>A0AAV2SP02</accession>
<sequence>MFFFLFKSCSYINISDCVYHSQLWFTGCSNGNFRGGGCGLLVVIVVTSMVGDCGTPLVAVITYANVGGLLVVQVVAYEVIVDVAYLFSVVVCLVCCGSTVVILVGAY</sequence>
<feature type="transmembrane region" description="Helical" evidence="1">
    <location>
        <begin position="57"/>
        <end position="77"/>
    </location>
</feature>